<comment type="caution">
    <text evidence="1">The sequence shown here is derived from an EMBL/GenBank/DDBJ whole genome shotgun (WGS) entry which is preliminary data.</text>
</comment>
<gene>
    <name evidence="1" type="ORF">QR46_3673</name>
</gene>
<dbReference type="AlphaFoldDB" id="A0A132NRM4"/>
<protein>
    <submittedName>
        <fullName evidence="1">Uncharacterized protein</fullName>
    </submittedName>
</protein>
<organism evidence="1 2">
    <name type="scientific">Giardia duodenalis assemblage B</name>
    <dbReference type="NCBI Taxonomy" id="1394984"/>
    <lineage>
        <taxon>Eukaryota</taxon>
        <taxon>Metamonada</taxon>
        <taxon>Diplomonadida</taxon>
        <taxon>Hexamitidae</taxon>
        <taxon>Giardiinae</taxon>
        <taxon>Giardia</taxon>
    </lineage>
</organism>
<accession>A0A132NRM4</accession>
<dbReference type="EMBL" id="JXTI01000121">
    <property type="protein sequence ID" value="KWX12372.1"/>
    <property type="molecule type" value="Genomic_DNA"/>
</dbReference>
<dbReference type="Proteomes" id="UP000070089">
    <property type="component" value="Unassembled WGS sequence"/>
</dbReference>
<proteinExistence type="predicted"/>
<evidence type="ECO:0000313" key="2">
    <source>
        <dbReference type="Proteomes" id="UP000070089"/>
    </source>
</evidence>
<evidence type="ECO:0000313" key="1">
    <source>
        <dbReference type="EMBL" id="KWX12372.1"/>
    </source>
</evidence>
<name>A0A132NRM4_GIAIN</name>
<dbReference type="OrthoDB" id="10253745at2759"/>
<reference evidence="1 2" key="1">
    <citation type="journal article" date="2015" name="Mol. Biochem. Parasitol.">
        <title>Identification of polymorphic genes for use in assemblage B genotyping assays through comparative genomics of multiple assemblage B Giardia duodenalis isolates.</title>
        <authorList>
            <person name="Wielinga C."/>
            <person name="Thompson R.C."/>
            <person name="Monis P."/>
            <person name="Ryan U."/>
        </authorList>
    </citation>
    <scope>NUCLEOTIDE SEQUENCE [LARGE SCALE GENOMIC DNA]</scope>
    <source>
        <strain evidence="1 2">BAH15c1</strain>
    </source>
</reference>
<sequence length="176" mass="20674">MTTTSTEKADTLKETVDYVTEAIKQLEMEQEQVAGDNHPEFQRLLATLDATRLRLLSVAEIQYQLSIQHAKHTMEYTKAQIEADFLVARDDIKDKLYNDLRRRRKEIKDLIDKLAQHGVSVEQELVDKLDTRFPARKRTRESSRSQRPEFNLKLSEHEIREDTVYIQSLRQENSSK</sequence>
<dbReference type="VEuPathDB" id="GiardiaDB:QR46_3673"/>